<reference evidence="1" key="1">
    <citation type="journal article" date="2015" name="Nature">
        <title>Complex archaea that bridge the gap between prokaryotes and eukaryotes.</title>
        <authorList>
            <person name="Spang A."/>
            <person name="Saw J.H."/>
            <person name="Jorgensen S.L."/>
            <person name="Zaremba-Niedzwiedzka K."/>
            <person name="Martijn J."/>
            <person name="Lind A.E."/>
            <person name="van Eijk R."/>
            <person name="Schleper C."/>
            <person name="Guy L."/>
            <person name="Ettema T.J."/>
        </authorList>
    </citation>
    <scope>NUCLEOTIDE SEQUENCE</scope>
</reference>
<dbReference type="EMBL" id="LAZR01041647">
    <property type="protein sequence ID" value="KKL11458.1"/>
    <property type="molecule type" value="Genomic_DNA"/>
</dbReference>
<dbReference type="AlphaFoldDB" id="A0A0F9DHH6"/>
<name>A0A0F9DHH6_9ZZZZ</name>
<protein>
    <submittedName>
        <fullName evidence="1">Uncharacterized protein</fullName>
    </submittedName>
</protein>
<accession>A0A0F9DHH6</accession>
<sequence>MATITTGAFGKALWPGVNAWWGQAYKEWKVEYTDLFETYRSGKNFEEDVGTSMFGLMAVKPEGQALTYDTAQQGFLTRYTHTEYALGFIITQIMVEDDQYMVIAQKRARALAFSARQTKEVVGANVYNRAFNSSFTGGDGIQMISTAHLNVAGGTWANRLATDADVSEASFEQACIDISKWQDDRGNQVAIMPKSVIIPPESVFEVERILMSPLQSATANNDINALYSMGKFPGGVKVNHYLTDTDAWFMRTDAQDGLKYFTRRDDTFAEDNDFDTKNLKYSASARYVMGWTDPRGIFGSSGA</sequence>
<evidence type="ECO:0000313" key="1">
    <source>
        <dbReference type="EMBL" id="KKL11458.1"/>
    </source>
</evidence>
<comment type="caution">
    <text evidence="1">The sequence shown here is derived from an EMBL/GenBank/DDBJ whole genome shotgun (WGS) entry which is preliminary data.</text>
</comment>
<proteinExistence type="predicted"/>
<organism evidence="1">
    <name type="scientific">marine sediment metagenome</name>
    <dbReference type="NCBI Taxonomy" id="412755"/>
    <lineage>
        <taxon>unclassified sequences</taxon>
        <taxon>metagenomes</taxon>
        <taxon>ecological metagenomes</taxon>
    </lineage>
</organism>
<gene>
    <name evidence="1" type="ORF">LCGC14_2545620</name>
</gene>
<dbReference type="Pfam" id="PF25209">
    <property type="entry name" value="Phage_capsid_4"/>
    <property type="match status" value="1"/>
</dbReference>